<dbReference type="PaxDb" id="7159-AAEL009150-PA"/>
<dbReference type="Proteomes" id="UP000682892">
    <property type="component" value="Unassembled WGS sequence"/>
</dbReference>
<gene>
    <name evidence="1" type="ORF">AaeL_AAEL009150</name>
</gene>
<dbReference type="EMBL" id="CH477558">
    <property type="protein sequence ID" value="EAT39010.1"/>
    <property type="molecule type" value="Genomic_DNA"/>
</dbReference>
<protein>
    <submittedName>
        <fullName evidence="1">AAEL009150-PA</fullName>
    </submittedName>
</protein>
<sequence length="56" mass="6170">MEVVAGVRIAFPYLLKVNEALLGTSEYERDFNYLNGRLLVAADTLEQVVSPEVANA</sequence>
<dbReference type="HOGENOM" id="CLU_3015985_0_0_1"/>
<organism evidence="1 2">
    <name type="scientific">Aedes aegypti</name>
    <name type="common">Yellowfever mosquito</name>
    <name type="synonym">Culex aegypti</name>
    <dbReference type="NCBI Taxonomy" id="7159"/>
    <lineage>
        <taxon>Eukaryota</taxon>
        <taxon>Metazoa</taxon>
        <taxon>Ecdysozoa</taxon>
        <taxon>Arthropoda</taxon>
        <taxon>Hexapoda</taxon>
        <taxon>Insecta</taxon>
        <taxon>Pterygota</taxon>
        <taxon>Neoptera</taxon>
        <taxon>Endopterygota</taxon>
        <taxon>Diptera</taxon>
        <taxon>Nematocera</taxon>
        <taxon>Culicoidea</taxon>
        <taxon>Culicidae</taxon>
        <taxon>Culicinae</taxon>
        <taxon>Aedini</taxon>
        <taxon>Aedes</taxon>
        <taxon>Stegomyia</taxon>
    </lineage>
</organism>
<proteinExistence type="predicted"/>
<evidence type="ECO:0000313" key="1">
    <source>
        <dbReference type="EMBL" id="EAT39010.1"/>
    </source>
</evidence>
<dbReference type="AlphaFoldDB" id="Q0IEN9"/>
<name>Q0IEN9_AEDAE</name>
<reference evidence="1" key="1">
    <citation type="submission" date="2005-10" db="EMBL/GenBank/DDBJ databases">
        <authorList>
            <person name="Loftus B.J."/>
            <person name="Nene V.M."/>
            <person name="Hannick L.I."/>
            <person name="Bidwell S."/>
            <person name="Haas B."/>
            <person name="Amedeo P."/>
            <person name="Orvis J."/>
            <person name="Wortman J.R."/>
            <person name="White O.R."/>
            <person name="Salzberg S."/>
            <person name="Shumway M."/>
            <person name="Koo H."/>
            <person name="Zhao Y."/>
            <person name="Holmes M."/>
            <person name="Miller J."/>
            <person name="Schatz M."/>
            <person name="Pop M."/>
            <person name="Pai G."/>
            <person name="Utterback T."/>
            <person name="Rogers Y.-H."/>
            <person name="Kravitz S."/>
            <person name="Fraser C.M."/>
        </authorList>
    </citation>
    <scope>NUCLEOTIDE SEQUENCE</scope>
    <source>
        <strain evidence="1">Liverpool</strain>
    </source>
</reference>
<reference evidence="1" key="2">
    <citation type="journal article" date="2007" name="Science">
        <title>Genome sequence of Aedes aegypti, a major arbovirus vector.</title>
        <authorList>
            <person name="Nene V."/>
            <person name="Wortman J.R."/>
            <person name="Lawson D."/>
            <person name="Haas B."/>
            <person name="Kodira C."/>
            <person name="Tu Z.J."/>
            <person name="Loftus B."/>
            <person name="Xi Z."/>
            <person name="Megy K."/>
            <person name="Grabherr M."/>
            <person name="Ren Q."/>
            <person name="Zdobnov E.M."/>
            <person name="Lobo N.F."/>
            <person name="Campbell K.S."/>
            <person name="Brown S.E."/>
            <person name="Bonaldo M.F."/>
            <person name="Zhu J."/>
            <person name="Sinkins S.P."/>
            <person name="Hogenkamp D.G."/>
            <person name="Amedeo P."/>
            <person name="Arensburger P."/>
            <person name="Atkinson P.W."/>
            <person name="Bidwell S."/>
            <person name="Biedler J."/>
            <person name="Birney E."/>
            <person name="Bruggner R.V."/>
            <person name="Costas J."/>
            <person name="Coy M.R."/>
            <person name="Crabtree J."/>
            <person name="Crawford M."/>
            <person name="Debruyn B."/>
            <person name="Decaprio D."/>
            <person name="Eiglmeier K."/>
            <person name="Eisenstadt E."/>
            <person name="El-Dorry H."/>
            <person name="Gelbart W.M."/>
            <person name="Gomes S.L."/>
            <person name="Hammond M."/>
            <person name="Hannick L.I."/>
            <person name="Hogan J.R."/>
            <person name="Holmes M.H."/>
            <person name="Jaffe D."/>
            <person name="Johnston J.S."/>
            <person name="Kennedy R.C."/>
            <person name="Koo H."/>
            <person name="Kravitz S."/>
            <person name="Kriventseva E.V."/>
            <person name="Kulp D."/>
            <person name="Labutti K."/>
            <person name="Lee E."/>
            <person name="Li S."/>
            <person name="Lovin D.D."/>
            <person name="Mao C."/>
            <person name="Mauceli E."/>
            <person name="Menck C.F."/>
            <person name="Miller J.R."/>
            <person name="Montgomery P."/>
            <person name="Mori A."/>
            <person name="Nascimento A.L."/>
            <person name="Naveira H.F."/>
            <person name="Nusbaum C."/>
            <person name="O'leary S."/>
            <person name="Orvis J."/>
            <person name="Pertea M."/>
            <person name="Quesneville H."/>
            <person name="Reidenbach K.R."/>
            <person name="Rogers Y.H."/>
            <person name="Roth C.W."/>
            <person name="Schneider J.R."/>
            <person name="Schatz M."/>
            <person name="Shumway M."/>
            <person name="Stanke M."/>
            <person name="Stinson E.O."/>
            <person name="Tubio J.M."/>
            <person name="Vanzee J.P."/>
            <person name="Verjovski-Almeida S."/>
            <person name="Werner D."/>
            <person name="White O."/>
            <person name="Wyder S."/>
            <person name="Zeng Q."/>
            <person name="Zhao Q."/>
            <person name="Zhao Y."/>
            <person name="Hill C.A."/>
            <person name="Raikhel A.S."/>
            <person name="Soares M.B."/>
            <person name="Knudson D.L."/>
            <person name="Lee N.H."/>
            <person name="Galagan J."/>
            <person name="Salzberg S.L."/>
            <person name="Paulsen I.T."/>
            <person name="Dimopoulos G."/>
            <person name="Collins F.H."/>
            <person name="Birren B."/>
            <person name="Fraser-Liggett C.M."/>
            <person name="Severson D.W."/>
        </authorList>
    </citation>
    <scope>NUCLEOTIDE SEQUENCE [LARGE SCALE GENOMIC DNA]</scope>
    <source>
        <strain evidence="1">Liverpool</strain>
    </source>
</reference>
<evidence type="ECO:0000313" key="2">
    <source>
        <dbReference type="Proteomes" id="UP000682892"/>
    </source>
</evidence>
<reference evidence="1" key="3">
    <citation type="submission" date="2012-09" db="EMBL/GenBank/DDBJ databases">
        <authorList>
            <consortium name="VectorBase"/>
        </authorList>
    </citation>
    <scope>NUCLEOTIDE SEQUENCE</scope>
    <source>
        <strain evidence="1">Liverpool</strain>
    </source>
</reference>
<accession>Q0IEN9</accession>